<dbReference type="InterPro" id="IPR031330">
    <property type="entry name" value="Gly_Hdrlase_35_cat"/>
</dbReference>
<evidence type="ECO:0000256" key="9">
    <source>
        <dbReference type="SAM" id="MobiDB-lite"/>
    </source>
</evidence>
<feature type="signal peptide" evidence="10">
    <location>
        <begin position="1"/>
        <end position="33"/>
    </location>
</feature>
<dbReference type="InterPro" id="IPR007253">
    <property type="entry name" value="Cell_wall-bd_2"/>
</dbReference>
<evidence type="ECO:0000256" key="4">
    <source>
        <dbReference type="ARBA" id="ARBA00022729"/>
    </source>
</evidence>
<dbReference type="SUPFAM" id="SSF51011">
    <property type="entry name" value="Glycosyl hydrolase domain"/>
    <property type="match status" value="1"/>
</dbReference>
<dbReference type="PRINTS" id="PR00742">
    <property type="entry name" value="GLHYDRLASE35"/>
</dbReference>
<dbReference type="Gene3D" id="2.60.40.10">
    <property type="entry name" value="Immunoglobulins"/>
    <property type="match status" value="1"/>
</dbReference>
<dbReference type="Proteomes" id="UP000185612">
    <property type="component" value="Unassembled WGS sequence"/>
</dbReference>
<dbReference type="SUPFAM" id="SSF117100">
    <property type="entry name" value="Beta-galactosidase LacA, domain 3"/>
    <property type="match status" value="1"/>
</dbReference>
<feature type="compositionally biased region" description="Low complexity" evidence="9">
    <location>
        <begin position="1384"/>
        <end position="1413"/>
    </location>
</feature>
<evidence type="ECO:0000256" key="1">
    <source>
        <dbReference type="ARBA" id="ARBA00001412"/>
    </source>
</evidence>
<accession>A0A1Q5PYV6</accession>
<dbReference type="PROSITE" id="PS50093">
    <property type="entry name" value="PKD"/>
    <property type="match status" value="1"/>
</dbReference>
<dbReference type="Gene3D" id="3.40.50.12090">
    <property type="match status" value="1"/>
</dbReference>
<dbReference type="EC" id="3.2.1.23" evidence="3"/>
<dbReference type="Pfam" id="PF13363">
    <property type="entry name" value="BetaGal_dom3"/>
    <property type="match status" value="1"/>
</dbReference>
<dbReference type="Pfam" id="PF04122">
    <property type="entry name" value="CW_binding_2"/>
    <property type="match status" value="3"/>
</dbReference>
<feature type="region of interest" description="Disordered" evidence="9">
    <location>
        <begin position="1372"/>
        <end position="1424"/>
    </location>
</feature>
<reference evidence="13" key="1">
    <citation type="submission" date="2016-12" db="EMBL/GenBank/DDBJ databases">
        <authorList>
            <person name="Meng X."/>
        </authorList>
    </citation>
    <scope>NUCLEOTIDE SEQUENCE [LARGE SCALE GENOMIC DNA]</scope>
    <source>
        <strain evidence="13">DSM 20732</strain>
    </source>
</reference>
<dbReference type="PROSITE" id="PS50194">
    <property type="entry name" value="FILAMIN_REPEAT"/>
    <property type="match status" value="1"/>
</dbReference>
<protein>
    <recommendedName>
        <fullName evidence="3">beta-galactosidase</fullName>
        <ecNumber evidence="3">3.2.1.23</ecNumber>
    </recommendedName>
</protein>
<evidence type="ECO:0000256" key="6">
    <source>
        <dbReference type="ARBA" id="ARBA00023180"/>
    </source>
</evidence>
<evidence type="ECO:0000256" key="7">
    <source>
        <dbReference type="ARBA" id="ARBA00023295"/>
    </source>
</evidence>
<evidence type="ECO:0000313" key="13">
    <source>
        <dbReference type="Proteomes" id="UP000185612"/>
    </source>
</evidence>
<dbReference type="InterPro" id="IPR017853">
    <property type="entry name" value="GH"/>
</dbReference>
<evidence type="ECO:0000313" key="12">
    <source>
        <dbReference type="EMBL" id="OKL52813.1"/>
    </source>
</evidence>
<dbReference type="Gene3D" id="2.102.20.10">
    <property type="entry name" value="Beta-galactosidase, domain 2"/>
    <property type="match status" value="1"/>
</dbReference>
<dbReference type="SUPFAM" id="SSF49299">
    <property type="entry name" value="PKD domain"/>
    <property type="match status" value="1"/>
</dbReference>
<gene>
    <name evidence="12" type="ORF">BSZ40_01600</name>
</gene>
<dbReference type="InterPro" id="IPR008979">
    <property type="entry name" value="Galactose-bd-like_sf"/>
</dbReference>
<keyword evidence="4 10" id="KW-0732">Signal</keyword>
<dbReference type="SUPFAM" id="SSF51445">
    <property type="entry name" value="(Trans)glycosidases"/>
    <property type="match status" value="1"/>
</dbReference>
<comment type="catalytic activity">
    <reaction evidence="1">
        <text>Hydrolysis of terminal non-reducing beta-D-galactose residues in beta-D-galactosides.</text>
        <dbReference type="EC" id="3.2.1.23"/>
    </reaction>
</comment>
<evidence type="ECO:0000256" key="10">
    <source>
        <dbReference type="SAM" id="SignalP"/>
    </source>
</evidence>
<evidence type="ECO:0000256" key="8">
    <source>
        <dbReference type="RuleBase" id="RU003679"/>
    </source>
</evidence>
<organism evidence="12 13">
    <name type="scientific">Buchananella hordeovulneris</name>
    <dbReference type="NCBI Taxonomy" id="52770"/>
    <lineage>
        <taxon>Bacteria</taxon>
        <taxon>Bacillati</taxon>
        <taxon>Actinomycetota</taxon>
        <taxon>Actinomycetes</taxon>
        <taxon>Actinomycetales</taxon>
        <taxon>Actinomycetaceae</taxon>
        <taxon>Buchananella</taxon>
    </lineage>
</organism>
<dbReference type="GO" id="GO:0004565">
    <property type="term" value="F:beta-galactosidase activity"/>
    <property type="evidence" value="ECO:0007669"/>
    <property type="project" value="UniProtKB-EC"/>
</dbReference>
<dbReference type="InterPro" id="IPR017868">
    <property type="entry name" value="Filamin/ABP280_repeat-like"/>
</dbReference>
<dbReference type="SUPFAM" id="SSF49785">
    <property type="entry name" value="Galactose-binding domain-like"/>
    <property type="match status" value="2"/>
</dbReference>
<dbReference type="SMART" id="SM01029">
    <property type="entry name" value="BetaGal_dom2"/>
    <property type="match status" value="1"/>
</dbReference>
<comment type="similarity">
    <text evidence="2 8">Belongs to the glycosyl hydrolase 35 family.</text>
</comment>
<keyword evidence="13" id="KW-1185">Reference proteome</keyword>
<feature type="domain" description="PKD" evidence="11">
    <location>
        <begin position="1330"/>
        <end position="1379"/>
    </location>
</feature>
<keyword evidence="7" id="KW-0326">Glycosidase</keyword>
<evidence type="ECO:0000256" key="3">
    <source>
        <dbReference type="ARBA" id="ARBA00012756"/>
    </source>
</evidence>
<feature type="chain" id="PRO_5012818470" description="beta-galactosidase" evidence="10">
    <location>
        <begin position="34"/>
        <end position="1717"/>
    </location>
</feature>
<keyword evidence="5" id="KW-0378">Hydrolase</keyword>
<dbReference type="Pfam" id="PF10435">
    <property type="entry name" value="BetaGal_dom2"/>
    <property type="match status" value="1"/>
</dbReference>
<dbReference type="PANTHER" id="PTHR23421">
    <property type="entry name" value="BETA-GALACTOSIDASE RELATED"/>
    <property type="match status" value="1"/>
</dbReference>
<dbReference type="Gene3D" id="2.60.390.10">
    <property type="entry name" value="Beta-galactosidase, domain 3"/>
    <property type="match status" value="1"/>
</dbReference>
<comment type="caution">
    <text evidence="12">The sequence shown here is derived from an EMBL/GenBank/DDBJ whole genome shotgun (WGS) entry which is preliminary data.</text>
</comment>
<evidence type="ECO:0000256" key="5">
    <source>
        <dbReference type="ARBA" id="ARBA00022801"/>
    </source>
</evidence>
<dbReference type="GO" id="GO:0005975">
    <property type="term" value="P:carbohydrate metabolic process"/>
    <property type="evidence" value="ECO:0007669"/>
    <property type="project" value="InterPro"/>
</dbReference>
<dbReference type="InterPro" id="IPR035986">
    <property type="entry name" value="PKD_dom_sf"/>
</dbReference>
<name>A0A1Q5PYV6_9ACTO</name>
<dbReference type="EMBL" id="MQVS01000001">
    <property type="protein sequence ID" value="OKL52813.1"/>
    <property type="molecule type" value="Genomic_DNA"/>
</dbReference>
<dbReference type="InterPro" id="IPR000601">
    <property type="entry name" value="PKD_dom"/>
</dbReference>
<dbReference type="Gene3D" id="3.20.20.80">
    <property type="entry name" value="Glycosidases"/>
    <property type="match status" value="1"/>
</dbReference>
<dbReference type="InterPro" id="IPR013783">
    <property type="entry name" value="Ig-like_fold"/>
</dbReference>
<dbReference type="Gene3D" id="2.60.120.260">
    <property type="entry name" value="Galactose-binding domain-like"/>
    <property type="match status" value="4"/>
</dbReference>
<dbReference type="Pfam" id="PF13364">
    <property type="entry name" value="BetaGal_ABD2"/>
    <property type="match status" value="2"/>
</dbReference>
<sequence>MSCRGPARPWQQLWASLAAASLLVAGGTSAAFADEELPPVEVAADELAGKKVNFPGNDGKPHQVTWDKNSFFVDGQRLHVWSGELHHWRLPSPEHWRDIFQKLRAAGFNAVSLYFFHGLHQSQEGGAYDFSGIKDIDRLLTMAKEEGLYVIARPGPYVNAEISMGGLPAYMSNYTQHSLRSVENLDSAKEWLGKFNEIAKRHQVTDGGGSIIMYQAENELLGDEQWRKDFLRELTTFIKGDGITVPVFHNDWGMGGRFRNTQEVGTDFYAYDWYPAGFNCGNQRGGFADDEAKFRGIAPNTPMFITEAQGGAFTPWGAAFNTDQCAVYTDPAFTREFGLVNLANGVTAFNYYMIIGGTNWGWTGAPASGFTSYDYGAALNEDRLITPKLAVQKELGYWQNAVPQFASMDPVAAPAVEGQAARGVKAYARVATDKASSATGNGTRLLAFRHARANSEETTQFTVPLSLGTAGQIDNGVPIAPGDPRVVYTGTVTDGENGVKVLSSDGATATLQFTGSAIEVTANPAIGGGNANVSVDGENVGSLQTHVDELQNAQPVTVRKDFPAAGRHTVVVTTTGAQPVNLASFRVFGAQQSGGQTLVEEINNSDTNRIKFSDGWTQAANQGWTAGDINNDEAFSKRAGDSYEFTFTGTGIDIIAPFSSNHGPADVFIDGVKVGRTEEQVTNSAVGQQVVFSKRDLDPGEHTLRVVVTGESFDGSTDTFVALDALRVYEGQAGPDEPNQPPAGELAWNRIPQKEGTSLTLQGRDAVLVTADAKLGDHKLLYSTAQLFVNEDFGDRQFVAVVGPRDGAGEMVLAYDAEPTVSDGVEKNWDADRKELRLNFTFGAEPTTITVQGATGKPLQVRVLDREAAATAWLQHGAAGTGNLPVFVEGPYLARAAVFSGSEVNILGSATTAHPLRVFAPQGVTTVKWNGQALSAGEVFTGQAVAPVAVDTPTLTWVKAEENPEALPEFDDSAWRVVDKTTTVNRWQRPGRASGKVMGSNAYKMFEGDVWYRGTYTANSAEGVITLQGNGSTGQPGHGRPPAFMLVWVNGHYAGAVPAVGRQQRVNIPAGAVQANGKAVISVLVHNMGQNLDWSDDGLSRQNRGLEDVAISNGDAASVVWKIQGARDVDNPLDVTRTMYNNGGLYGERAGWYLPGYPTTGWKSATHLRADKPGVAWYRSAFDLDVPAGQDVSFRLEVQSSRFTAQRRADQSEVLLFVNGWNTGVYVGDIGPQTSFTIPSGFLNPNGRNEIAVAVTAKTAGHGPDNIVLRQVSNTTGGLSYTPQLPGVGDFALTAQPTPAQVAVGKQVSLTVQQTIPPLAGGTLSKVLVDWGDGASEEVTNGKFAHTYQQAGEKNVQLRLVDAVSGGTLAQATTKVTVTGPGGEPTTEPTDQPTTDPTDQPTTEPTDQPTTEPQPAPQVKRVAGPNRYATAVSALESGKFSKQGVVLAGGGSYADALAAAPLAGAIDAPVLLTDGKHLPAVVREAIVKFGPRTVYIVGGVGSVSPQVQAELEAAGLRVQRVSGRTRFETASRVSVHTLSLLRARGVDVSQTKVLVADGINFPDALAAGAAASSTGSVLLLSDGTKLPQATRDFLDEQLPAAGVVAVGGNAITATDGLDRPVQKVRGANRYATSLELAKVLRPQAQRVILVSGEQPWDALGAGGLAKVQDAAVLLTPAKKLPQEISDYLAAQRRDVTILGGLGSVSSVVQNQLRALLR</sequence>
<dbReference type="InterPro" id="IPR037110">
    <property type="entry name" value="Betagal_dom2_sf"/>
</dbReference>
<dbReference type="InterPro" id="IPR025972">
    <property type="entry name" value="BetaGal_dom3"/>
</dbReference>
<dbReference type="CDD" id="cd00146">
    <property type="entry name" value="PKD"/>
    <property type="match status" value="1"/>
</dbReference>
<evidence type="ECO:0000259" key="11">
    <source>
        <dbReference type="PROSITE" id="PS50093"/>
    </source>
</evidence>
<dbReference type="InParanoid" id="A0A1Q5PYV6"/>
<dbReference type="STRING" id="52770.BSZ40_01600"/>
<proteinExistence type="inferred from homology"/>
<dbReference type="InterPro" id="IPR036833">
    <property type="entry name" value="BetaGal_dom3_sf"/>
</dbReference>
<dbReference type="InterPro" id="IPR018954">
    <property type="entry name" value="Betagal_dom2"/>
</dbReference>
<dbReference type="Pfam" id="PF01301">
    <property type="entry name" value="Glyco_hydro_35"/>
    <property type="match status" value="1"/>
</dbReference>
<dbReference type="InterPro" id="IPR025300">
    <property type="entry name" value="BetaGal_jelly_roll_dom"/>
</dbReference>
<evidence type="ECO:0000256" key="2">
    <source>
        <dbReference type="ARBA" id="ARBA00009809"/>
    </source>
</evidence>
<dbReference type="InterPro" id="IPR001944">
    <property type="entry name" value="Glycoside_Hdrlase_35"/>
</dbReference>
<keyword evidence="6" id="KW-0325">Glycoprotein</keyword>